<organism evidence="2 3">
    <name type="scientific">Occultella glacieicola</name>
    <dbReference type="NCBI Taxonomy" id="2518684"/>
    <lineage>
        <taxon>Bacteria</taxon>
        <taxon>Bacillati</taxon>
        <taxon>Actinomycetota</taxon>
        <taxon>Actinomycetes</taxon>
        <taxon>Micrococcales</taxon>
        <taxon>Ruaniaceae</taxon>
        <taxon>Occultella</taxon>
    </lineage>
</organism>
<feature type="transmembrane region" description="Helical" evidence="1">
    <location>
        <begin position="50"/>
        <end position="70"/>
    </location>
</feature>
<keyword evidence="3" id="KW-1185">Reference proteome</keyword>
<gene>
    <name evidence="2" type="ORF">EXU48_06840</name>
</gene>
<accession>A0ABY2E5U4</accession>
<name>A0ABY2E5U4_9MICO</name>
<dbReference type="Proteomes" id="UP000504882">
    <property type="component" value="Unassembled WGS sequence"/>
</dbReference>
<evidence type="ECO:0000256" key="1">
    <source>
        <dbReference type="SAM" id="Phobius"/>
    </source>
</evidence>
<proteinExistence type="predicted"/>
<dbReference type="EMBL" id="SMNA01000003">
    <property type="protein sequence ID" value="TDE95960.1"/>
    <property type="molecule type" value="Genomic_DNA"/>
</dbReference>
<keyword evidence="1" id="KW-0472">Membrane</keyword>
<sequence length="92" mass="9891">MPARRSWGRGSRRRSGGFVGGFALTWAGFSAASAAAGQMQADGVAASIQLWAGGLVGAFMLLSVSVMFFYPLTEERFREITEEITARRATEV</sequence>
<evidence type="ECO:0000313" key="2">
    <source>
        <dbReference type="EMBL" id="TDE95960.1"/>
    </source>
</evidence>
<dbReference type="RefSeq" id="WP_133106889.1">
    <property type="nucleotide sequence ID" value="NZ_SMNA01000003.1"/>
</dbReference>
<keyword evidence="1" id="KW-0812">Transmembrane</keyword>
<protein>
    <submittedName>
        <fullName evidence="2">Uncharacterized protein</fullName>
    </submittedName>
</protein>
<reference evidence="2 3" key="1">
    <citation type="submission" date="2019-03" db="EMBL/GenBank/DDBJ databases">
        <title>Genomic features of bacteria from cold environments.</title>
        <authorList>
            <person name="Shen L."/>
        </authorList>
    </citation>
    <scope>NUCLEOTIDE SEQUENCE [LARGE SCALE GENOMIC DNA]</scope>
    <source>
        <strain evidence="3">T3246-1</strain>
    </source>
</reference>
<comment type="caution">
    <text evidence="2">The sequence shown here is derived from an EMBL/GenBank/DDBJ whole genome shotgun (WGS) entry which is preliminary data.</text>
</comment>
<keyword evidence="1" id="KW-1133">Transmembrane helix</keyword>
<evidence type="ECO:0000313" key="3">
    <source>
        <dbReference type="Proteomes" id="UP000504882"/>
    </source>
</evidence>